<dbReference type="Proteomes" id="UP000243579">
    <property type="component" value="Unassembled WGS sequence"/>
</dbReference>
<dbReference type="OrthoDB" id="79295at2759"/>
<dbReference type="AlphaFoldDB" id="A0A1V9Y9B4"/>
<proteinExistence type="predicted"/>
<evidence type="ECO:0000313" key="2">
    <source>
        <dbReference type="Proteomes" id="UP000243579"/>
    </source>
</evidence>
<accession>A0A1V9Y9B4</accession>
<gene>
    <name evidence="1" type="ORF">ACHHYP_16331</name>
</gene>
<protein>
    <submittedName>
        <fullName evidence="1">Uncharacterized protein</fullName>
    </submittedName>
</protein>
<sequence>MQYEKTGDQFIGRDVAGLPLNQSAFSVLPPHFPNNHVAAVEVAVPLVFPSLNSVTSISGVLRHCLASLVFHDDYLVAPLPPTHALLSRALFRSSTFLTDFISHIQTTSSARQPTGILPYVEIYRQLDEACVALQALQRPLETMDTCEYGQKDYVC</sequence>
<organism evidence="1 2">
    <name type="scientific">Achlya hypogyna</name>
    <name type="common">Oomycete</name>
    <name type="synonym">Protoachlya hypogyna</name>
    <dbReference type="NCBI Taxonomy" id="1202772"/>
    <lineage>
        <taxon>Eukaryota</taxon>
        <taxon>Sar</taxon>
        <taxon>Stramenopiles</taxon>
        <taxon>Oomycota</taxon>
        <taxon>Saprolegniomycetes</taxon>
        <taxon>Saprolegniales</taxon>
        <taxon>Achlyaceae</taxon>
        <taxon>Achlya</taxon>
    </lineage>
</organism>
<reference evidence="1 2" key="1">
    <citation type="journal article" date="2014" name="Genome Biol. Evol.">
        <title>The secreted proteins of Achlya hypogyna and Thraustotheca clavata identify the ancestral oomycete secretome and reveal gene acquisitions by horizontal gene transfer.</title>
        <authorList>
            <person name="Misner I."/>
            <person name="Blouin N."/>
            <person name="Leonard G."/>
            <person name="Richards T.A."/>
            <person name="Lane C.E."/>
        </authorList>
    </citation>
    <scope>NUCLEOTIDE SEQUENCE [LARGE SCALE GENOMIC DNA]</scope>
    <source>
        <strain evidence="1 2">ATCC 48635</strain>
    </source>
</reference>
<dbReference type="EMBL" id="JNBR01002540">
    <property type="protein sequence ID" value="OQR82248.1"/>
    <property type="molecule type" value="Genomic_DNA"/>
</dbReference>
<evidence type="ECO:0000313" key="1">
    <source>
        <dbReference type="EMBL" id="OQR82248.1"/>
    </source>
</evidence>
<comment type="caution">
    <text evidence="1">The sequence shown here is derived from an EMBL/GenBank/DDBJ whole genome shotgun (WGS) entry which is preliminary data.</text>
</comment>
<name>A0A1V9Y9B4_ACHHY</name>
<keyword evidence="2" id="KW-1185">Reference proteome</keyword>